<evidence type="ECO:0000256" key="6">
    <source>
        <dbReference type="ARBA" id="ARBA00023098"/>
    </source>
</evidence>
<evidence type="ECO:0000256" key="3">
    <source>
        <dbReference type="ARBA" id="ARBA00012027"/>
    </source>
</evidence>
<dbReference type="PROSITE" id="PS50035">
    <property type="entry name" value="PLD"/>
    <property type="match status" value="2"/>
</dbReference>
<organism evidence="8 9">
    <name type="scientific">Ktedonosporobacter rubrisoli</name>
    <dbReference type="NCBI Taxonomy" id="2509675"/>
    <lineage>
        <taxon>Bacteria</taxon>
        <taxon>Bacillati</taxon>
        <taxon>Chloroflexota</taxon>
        <taxon>Ktedonobacteria</taxon>
        <taxon>Ktedonobacterales</taxon>
        <taxon>Ktedonosporobacteraceae</taxon>
        <taxon>Ktedonosporobacter</taxon>
    </lineage>
</organism>
<evidence type="ECO:0000313" key="9">
    <source>
        <dbReference type="Proteomes" id="UP000290365"/>
    </source>
</evidence>
<dbReference type="InterPro" id="IPR001736">
    <property type="entry name" value="PLipase_D/transphosphatidylase"/>
</dbReference>
<evidence type="ECO:0000313" key="8">
    <source>
        <dbReference type="EMBL" id="QBD78311.1"/>
    </source>
</evidence>
<dbReference type="OrthoDB" id="345880at2"/>
<dbReference type="KEGG" id="kbs:EPA93_20830"/>
<proteinExistence type="inferred from homology"/>
<dbReference type="GO" id="GO:0006793">
    <property type="term" value="P:phosphorus metabolic process"/>
    <property type="evidence" value="ECO:0007669"/>
    <property type="project" value="UniProtKB-ARBA"/>
</dbReference>
<dbReference type="AlphaFoldDB" id="A0A4V0YZ32"/>
<feature type="domain" description="PLD phosphodiesterase" evidence="7">
    <location>
        <begin position="257"/>
        <end position="284"/>
    </location>
</feature>
<dbReference type="GO" id="GO:0016042">
    <property type="term" value="P:lipid catabolic process"/>
    <property type="evidence" value="ECO:0007669"/>
    <property type="project" value="UniProtKB-KW"/>
</dbReference>
<comment type="similarity">
    <text evidence="2">Belongs to the phospholipase D family.</text>
</comment>
<dbReference type="PANTHER" id="PTHR43856">
    <property type="entry name" value="CARDIOLIPIN HYDROLASE"/>
    <property type="match status" value="1"/>
</dbReference>
<evidence type="ECO:0000256" key="2">
    <source>
        <dbReference type="ARBA" id="ARBA00008664"/>
    </source>
</evidence>
<dbReference type="GO" id="GO:0016891">
    <property type="term" value="F:RNA endonuclease activity producing 5'-phosphomonoesters, hydrolytic mechanism"/>
    <property type="evidence" value="ECO:0007669"/>
    <property type="project" value="TreeGrafter"/>
</dbReference>
<evidence type="ECO:0000256" key="5">
    <source>
        <dbReference type="ARBA" id="ARBA00022963"/>
    </source>
</evidence>
<evidence type="ECO:0000256" key="4">
    <source>
        <dbReference type="ARBA" id="ARBA00022801"/>
    </source>
</evidence>
<dbReference type="PANTHER" id="PTHR43856:SF1">
    <property type="entry name" value="MITOCHONDRIAL CARDIOLIPIN HYDROLASE"/>
    <property type="match status" value="1"/>
</dbReference>
<evidence type="ECO:0000256" key="1">
    <source>
        <dbReference type="ARBA" id="ARBA00000798"/>
    </source>
</evidence>
<accession>A0A4V0YZ32</accession>
<dbReference type="Proteomes" id="UP000290365">
    <property type="component" value="Chromosome"/>
</dbReference>
<dbReference type="EC" id="3.1.4.4" evidence="3"/>
<keyword evidence="6" id="KW-0443">Lipid metabolism</keyword>
<dbReference type="InterPro" id="IPR051406">
    <property type="entry name" value="PLD_domain"/>
</dbReference>
<dbReference type="RefSeq" id="WP_129889364.1">
    <property type="nucleotide sequence ID" value="NZ_CP035758.1"/>
</dbReference>
<comment type="catalytic activity">
    <reaction evidence="1">
        <text>a 1,2-diacyl-sn-glycero-3-phosphocholine + H2O = a 1,2-diacyl-sn-glycero-3-phosphate + choline + H(+)</text>
        <dbReference type="Rhea" id="RHEA:14445"/>
        <dbReference type="ChEBI" id="CHEBI:15354"/>
        <dbReference type="ChEBI" id="CHEBI:15377"/>
        <dbReference type="ChEBI" id="CHEBI:15378"/>
        <dbReference type="ChEBI" id="CHEBI:57643"/>
        <dbReference type="ChEBI" id="CHEBI:58608"/>
        <dbReference type="EC" id="3.1.4.4"/>
    </reaction>
</comment>
<dbReference type="EMBL" id="CP035758">
    <property type="protein sequence ID" value="QBD78311.1"/>
    <property type="molecule type" value="Genomic_DNA"/>
</dbReference>
<dbReference type="Pfam" id="PF13091">
    <property type="entry name" value="PLDc_2"/>
    <property type="match status" value="2"/>
</dbReference>
<evidence type="ECO:0000259" key="7">
    <source>
        <dbReference type="PROSITE" id="PS50035"/>
    </source>
</evidence>
<dbReference type="Gene3D" id="3.30.870.10">
    <property type="entry name" value="Endonuclease Chain A"/>
    <property type="match status" value="2"/>
</dbReference>
<sequence>MSGELHKRFRDPGVKVFVEPNAGDHVIVNAISAAKSSVQLEIYLLTDRSVIKALEEDAHRGINVSVMLEPHPYGGGPSPQRTLDELSAAGVKTKPTSSSFSLTHEKGMIIDNATVYIMTANFTLSALGGSRSTTNREYGIIDTNQQDVQAVVAIFQADWNRTTAHFNDSNLVVSPINSRSTFESLINGAHKSLLIEAEEMQDQDIEQAIVNAAKHGVQVQVIMPQPRSTSEGDGSGDSNSQGITVISQGGAHVKEDPHLYMHAKIMVVDGQKAFVGSENISTASLDKNRELGILISDQGVLNTLTQTFQQDWGESQGL</sequence>
<dbReference type="CDD" id="cd09128">
    <property type="entry name" value="PLDc_unchar1_2"/>
    <property type="match status" value="1"/>
</dbReference>
<protein>
    <recommendedName>
        <fullName evidence="3">phospholipase D</fullName>
        <ecNumber evidence="3">3.1.4.4</ecNumber>
    </recommendedName>
</protein>
<keyword evidence="9" id="KW-1185">Reference proteome</keyword>
<dbReference type="SUPFAM" id="SSF56024">
    <property type="entry name" value="Phospholipase D/nuclease"/>
    <property type="match status" value="2"/>
</dbReference>
<name>A0A4V0YZ32_KTERU</name>
<dbReference type="SMART" id="SM00155">
    <property type="entry name" value="PLDc"/>
    <property type="match status" value="2"/>
</dbReference>
<keyword evidence="4" id="KW-0378">Hydrolase</keyword>
<dbReference type="GO" id="GO:0004630">
    <property type="term" value="F:phospholipase D activity"/>
    <property type="evidence" value="ECO:0007669"/>
    <property type="project" value="UniProtKB-EC"/>
</dbReference>
<reference evidence="8 9" key="1">
    <citation type="submission" date="2019-01" db="EMBL/GenBank/DDBJ databases">
        <title>Ktedonosporobacter rubrisoli SCAWS-G2.</title>
        <authorList>
            <person name="Huang Y."/>
            <person name="Yan B."/>
        </authorList>
    </citation>
    <scope>NUCLEOTIDE SEQUENCE [LARGE SCALE GENOMIC DNA]</scope>
    <source>
        <strain evidence="8 9">SCAWS-G2</strain>
    </source>
</reference>
<gene>
    <name evidence="8" type="ORF">EPA93_20830</name>
</gene>
<dbReference type="InterPro" id="IPR025202">
    <property type="entry name" value="PLD-like_dom"/>
</dbReference>
<keyword evidence="5" id="KW-0442">Lipid degradation</keyword>
<feature type="domain" description="PLD phosphodiesterase" evidence="7">
    <location>
        <begin position="99"/>
        <end position="126"/>
    </location>
</feature>